<dbReference type="GeneID" id="126882407"/>
<proteinExistence type="predicted"/>
<dbReference type="RefSeq" id="XP_050519269.1">
    <property type="nucleotide sequence ID" value="XM_050663312.1"/>
</dbReference>
<protein>
    <recommendedName>
        <fullName evidence="1">PiggyBac transposable element-derived protein domain-containing protein</fullName>
    </recommendedName>
</protein>
<organism evidence="2 3">
    <name type="scientific">Diabrotica virgifera virgifera</name>
    <name type="common">western corn rootworm</name>
    <dbReference type="NCBI Taxonomy" id="50390"/>
    <lineage>
        <taxon>Eukaryota</taxon>
        <taxon>Metazoa</taxon>
        <taxon>Ecdysozoa</taxon>
        <taxon>Arthropoda</taxon>
        <taxon>Hexapoda</taxon>
        <taxon>Insecta</taxon>
        <taxon>Pterygota</taxon>
        <taxon>Neoptera</taxon>
        <taxon>Endopterygota</taxon>
        <taxon>Coleoptera</taxon>
        <taxon>Polyphaga</taxon>
        <taxon>Cucujiformia</taxon>
        <taxon>Chrysomeloidea</taxon>
        <taxon>Chrysomelidae</taxon>
        <taxon>Galerucinae</taxon>
        <taxon>Diabroticina</taxon>
        <taxon>Diabroticites</taxon>
        <taxon>Diabrotica</taxon>
    </lineage>
</organism>
<dbReference type="PANTHER" id="PTHR46599:SF3">
    <property type="entry name" value="PIGGYBAC TRANSPOSABLE ELEMENT-DERIVED PROTEIN 4"/>
    <property type="match status" value="1"/>
</dbReference>
<name>A0ABM5K725_DIAVI</name>
<dbReference type="RefSeq" id="XP_050497496.1">
    <property type="nucleotide sequence ID" value="XM_050641539.1"/>
</dbReference>
<evidence type="ECO:0000259" key="1">
    <source>
        <dbReference type="Pfam" id="PF13843"/>
    </source>
</evidence>
<dbReference type="GeneID" id="126878683"/>
<dbReference type="GeneID" id="126893297"/>
<evidence type="ECO:0000313" key="3">
    <source>
        <dbReference type="Proteomes" id="UP001652700"/>
    </source>
</evidence>
<accession>A0ABM5K725</accession>
<dbReference type="EnsemblMetazoa" id="XM_050642746.1">
    <property type="protein sequence ID" value="XP_050498703.1"/>
    <property type="gene ID" value="LOC126879580"/>
</dbReference>
<dbReference type="EnsemblMetazoa" id="XM_050656175.1">
    <property type="protein sequence ID" value="XP_050512132.1"/>
    <property type="gene ID" value="LOC126888180"/>
</dbReference>
<dbReference type="GeneID" id="126882780"/>
<dbReference type="EnsemblMetazoa" id="XM_050641539.1">
    <property type="protein sequence ID" value="XP_050497496.1"/>
    <property type="gene ID" value="LOC126878683"/>
</dbReference>
<dbReference type="EnsemblMetazoa" id="XM_050647825.1">
    <property type="protein sequence ID" value="XP_050503782.1"/>
    <property type="gene ID" value="LOC126882780"/>
</dbReference>
<dbReference type="GeneID" id="126884149"/>
<dbReference type="GeneID" id="126882410"/>
<dbReference type="InterPro" id="IPR029526">
    <property type="entry name" value="PGBD"/>
</dbReference>
<feature type="domain" description="PiggyBac transposable element-derived protein" evidence="1">
    <location>
        <begin position="220"/>
        <end position="577"/>
    </location>
</feature>
<dbReference type="GeneID" id="126884658"/>
<dbReference type="Pfam" id="PF13843">
    <property type="entry name" value="DDE_Tnp_1_7"/>
    <property type="match status" value="1"/>
</dbReference>
<dbReference type="EnsemblMetazoa" id="XM_050650954.1">
    <property type="protein sequence ID" value="XP_050506911.1"/>
    <property type="gene ID" value="LOC126884749"/>
</dbReference>
<dbReference type="RefSeq" id="XP_050506682.1">
    <property type="nucleotide sequence ID" value="XM_050650725.1"/>
</dbReference>
<dbReference type="RefSeq" id="XP_050503320.1">
    <property type="nucleotide sequence ID" value="XM_050647363.1"/>
</dbReference>
<keyword evidence="3" id="KW-1185">Reference proteome</keyword>
<dbReference type="RefSeq" id="XP_050512132.1">
    <property type="nucleotide sequence ID" value="XM_050656175.1"/>
</dbReference>
<dbReference type="EnsemblMetazoa" id="XM_050663312.1">
    <property type="protein sequence ID" value="XP_050519269.1"/>
    <property type="gene ID" value="LOC126893297"/>
</dbReference>
<dbReference type="EnsemblMetazoa" id="XM_050650028.1">
    <property type="protein sequence ID" value="XP_050505985.1"/>
    <property type="gene ID" value="LOC126884149"/>
</dbReference>
<dbReference type="GeneID" id="126888180"/>
<dbReference type="RefSeq" id="XP_050503312.1">
    <property type="nucleotide sequence ID" value="XM_050647355.1"/>
</dbReference>
<dbReference type="Proteomes" id="UP001652700">
    <property type="component" value="Unplaced"/>
</dbReference>
<evidence type="ECO:0000313" key="2">
    <source>
        <dbReference type="EnsemblMetazoa" id="XP_050505985.1"/>
    </source>
</evidence>
<dbReference type="GeneID" id="126884749"/>
<dbReference type="RefSeq" id="XP_050498703.1">
    <property type="nucleotide sequence ID" value="XM_050642746.1"/>
</dbReference>
<dbReference type="RefSeq" id="XP_050505985.1">
    <property type="nucleotide sequence ID" value="XM_050650028.1"/>
</dbReference>
<dbReference type="RefSeq" id="XP_050503782.1">
    <property type="nucleotide sequence ID" value="XM_050647825.1"/>
</dbReference>
<dbReference type="PANTHER" id="PTHR46599">
    <property type="entry name" value="PIGGYBAC TRANSPOSABLE ELEMENT-DERIVED PROTEIN 4"/>
    <property type="match status" value="1"/>
</dbReference>
<reference evidence="2" key="1">
    <citation type="submission" date="2025-05" db="UniProtKB">
        <authorList>
            <consortium name="EnsemblMetazoa"/>
        </authorList>
    </citation>
    <scope>IDENTIFICATION</scope>
</reference>
<dbReference type="EnsemblMetazoa" id="XM_050647363.1">
    <property type="protein sequence ID" value="XP_050503320.1"/>
    <property type="gene ID" value="LOC126882407"/>
</dbReference>
<dbReference type="GeneID" id="126879580"/>
<dbReference type="EnsemblMetazoa" id="XM_050650725.1">
    <property type="protein sequence ID" value="XP_050506682.1"/>
    <property type="gene ID" value="LOC126884658"/>
</dbReference>
<sequence length="685" mass="78582">MCCVTMSKRSRKIVELALRDAEMSGDESDPFSSLDSDLDPMFLPTSDEEILSSSDFSDIEASSDMFSQKITLSKPKSNIKRKLQSSKITSKKLCTRNVLEQPSCSTSLLPDDASEEEEEVADATATIPFTATDDNMLSKNLEREQNNISSEQLEEFFDVETLAQTQLADTDDIQENEVGANQNVLEHTWTQPIGNHHEFEYSAEDGLCGNYAAILINDLSPYKCFRTFVDDEIIDEIVNQTNLYATQILCDSNDITNDSRLQRWVPTDKKEMIRFLGIVAYMGLVKMPSLEKYWSNDDLYKNVIIPKTMSRNRFQLLLRMWHFSDNERCPEGDRLFKVQPLLEKLIKNFQKVYTPGRTFCVDESIVPFQGRLIFKQYIPQKTHKYGVKLFKLCGGNGYTWNLRIYAGKETREGNASVPTNIVINLSKDLLNSGRTIIADNYYTSLELTNILLENKTHYIGTLRANRRGNPKDVILKKLKRGEVFGQENEKGVCVLKWKDKRDVLLLTTKHTTETVAIQRRSGVVHKPKAIIEYNKGKSSIDQSDQMTSYNSSLRKSLKWYRKLAIEFILGTAVVNSHIIYNQLANKKVKITEFREELVRSLLTYDEINDDESETTQSTSTKSAQIHKLLKKEGPFNKARRYCRGCYAKKLRGEISKNRVKKVVTYCDICEDKPHFCLDCYNIHSK</sequence>
<dbReference type="RefSeq" id="XP_050506911.1">
    <property type="nucleotide sequence ID" value="XM_050650954.1"/>
</dbReference>
<dbReference type="EnsemblMetazoa" id="XM_050647355.1">
    <property type="protein sequence ID" value="XP_050503312.1"/>
    <property type="gene ID" value="LOC126882410"/>
</dbReference>